<dbReference type="OrthoDB" id="2156052at2759"/>
<dbReference type="AlphaFoldDB" id="A0A9W9KM29"/>
<dbReference type="Gene3D" id="1.10.510.10">
    <property type="entry name" value="Transferase(Phosphotransferase) domain 1"/>
    <property type="match status" value="1"/>
</dbReference>
<reference evidence="2" key="2">
    <citation type="journal article" date="2023" name="IMA Fungus">
        <title>Comparative genomic study of the Penicillium genus elucidates a diverse pangenome and 15 lateral gene transfer events.</title>
        <authorList>
            <person name="Petersen C."/>
            <person name="Sorensen T."/>
            <person name="Nielsen M.R."/>
            <person name="Sondergaard T.E."/>
            <person name="Sorensen J.L."/>
            <person name="Fitzpatrick D.A."/>
            <person name="Frisvad J.C."/>
            <person name="Nielsen K.L."/>
        </authorList>
    </citation>
    <scope>NUCLEOTIDE SEQUENCE</scope>
    <source>
        <strain evidence="2">IBT 34128</strain>
    </source>
</reference>
<feature type="region of interest" description="Disordered" evidence="1">
    <location>
        <begin position="1"/>
        <end position="64"/>
    </location>
</feature>
<proteinExistence type="predicted"/>
<dbReference type="EMBL" id="JAPMSZ010000002">
    <property type="protein sequence ID" value="KAJ5111794.1"/>
    <property type="molecule type" value="Genomic_DNA"/>
</dbReference>
<feature type="compositionally biased region" description="Polar residues" evidence="1">
    <location>
        <begin position="1"/>
        <end position="12"/>
    </location>
</feature>
<evidence type="ECO:0000256" key="1">
    <source>
        <dbReference type="SAM" id="MobiDB-lite"/>
    </source>
</evidence>
<comment type="caution">
    <text evidence="2">The sequence shown here is derived from an EMBL/GenBank/DDBJ whole genome shotgun (WGS) entry which is preliminary data.</text>
</comment>
<name>A0A9W9KM29_9EURO</name>
<dbReference type="SUPFAM" id="SSF56112">
    <property type="entry name" value="Protein kinase-like (PK-like)"/>
    <property type="match status" value="1"/>
</dbReference>
<gene>
    <name evidence="2" type="ORF">NUU61_001424</name>
</gene>
<accession>A0A9W9KM29</accession>
<sequence>MSTPKHSSTEGSGSDEEPHSPSTAAAARSLLSRGRGNSRQSTKGSKRTRAGRDNKQTSREARQSKRPYCTIACIRGMVNRDPLDKECPNWKLHGGQRHPMEPQEFTHQLHRQLARDRGLGFEQLHVCGRTGYLVKATLLSHGYTVIIKATTVQKQHRLQAEANNYHHLRSLQGHQIPVCLGVFQPRVTYWYHGELMAQMMILSWSGTRLQRVINYENSSFFEEERKKALAMLRSHGVVHSDSEWRNILWDDPSGRLVVIDLEDVKWLKRPRALEPTSGNTRRVHRAGAGKSRQGLLSSSTAVCT</sequence>
<protein>
    <recommendedName>
        <fullName evidence="4">Protein kinase domain-containing protein</fullName>
    </recommendedName>
</protein>
<dbReference type="RefSeq" id="XP_056515273.1">
    <property type="nucleotide sequence ID" value="XM_056652006.1"/>
</dbReference>
<dbReference type="GeneID" id="81391174"/>
<reference evidence="2" key="1">
    <citation type="submission" date="2022-11" db="EMBL/GenBank/DDBJ databases">
        <authorList>
            <person name="Petersen C."/>
        </authorList>
    </citation>
    <scope>NUCLEOTIDE SEQUENCE</scope>
    <source>
        <strain evidence="2">IBT 34128</strain>
    </source>
</reference>
<dbReference type="InterPro" id="IPR011009">
    <property type="entry name" value="Kinase-like_dom_sf"/>
</dbReference>
<evidence type="ECO:0008006" key="4">
    <source>
        <dbReference type="Google" id="ProtNLM"/>
    </source>
</evidence>
<evidence type="ECO:0000313" key="2">
    <source>
        <dbReference type="EMBL" id="KAJ5111794.1"/>
    </source>
</evidence>
<feature type="compositionally biased region" description="Polar residues" evidence="1">
    <location>
        <begin position="294"/>
        <end position="304"/>
    </location>
</feature>
<feature type="compositionally biased region" description="Low complexity" evidence="1">
    <location>
        <begin position="24"/>
        <end position="41"/>
    </location>
</feature>
<feature type="compositionally biased region" description="Basic and acidic residues" evidence="1">
    <location>
        <begin position="50"/>
        <end position="63"/>
    </location>
</feature>
<keyword evidence="3" id="KW-1185">Reference proteome</keyword>
<evidence type="ECO:0000313" key="3">
    <source>
        <dbReference type="Proteomes" id="UP001141434"/>
    </source>
</evidence>
<dbReference type="Proteomes" id="UP001141434">
    <property type="component" value="Unassembled WGS sequence"/>
</dbReference>
<feature type="region of interest" description="Disordered" evidence="1">
    <location>
        <begin position="275"/>
        <end position="304"/>
    </location>
</feature>
<organism evidence="2 3">
    <name type="scientific">Penicillium alfredii</name>
    <dbReference type="NCBI Taxonomy" id="1506179"/>
    <lineage>
        <taxon>Eukaryota</taxon>
        <taxon>Fungi</taxon>
        <taxon>Dikarya</taxon>
        <taxon>Ascomycota</taxon>
        <taxon>Pezizomycotina</taxon>
        <taxon>Eurotiomycetes</taxon>
        <taxon>Eurotiomycetidae</taxon>
        <taxon>Eurotiales</taxon>
        <taxon>Aspergillaceae</taxon>
        <taxon>Penicillium</taxon>
    </lineage>
</organism>